<accession>A0A9X3SDI4</accession>
<sequence length="372" mass="40227">MASIAFEDVSKVFDDGTRAVDGLDLEIADGEFTILVGPSGSGKSTALRMVAGLEEASGGSISIGSRVVNDVAPKDRDIAMVFQSYALYPHMSVAENMGFALKLQKVGKAEIQTRVKSAAGRLGIGELLERRPKALSGGQRQRVALGRAIVRSPEAFLMDEPLSNLDAKLRVEMRAYIAKLHQELGTTTLYVTHDQTEAMTMGDRVAVMRDGKLEQVDTPEALYERPANLFVAGFIGSPAMNLLRGSAFEDGVRLGDQRLPIRTSHRGDVIVGIRPEAMEPVSESGPGVLELRVVLSEMLGSDVLLHLEAPTSSVLTGDMLDTADDELPDDTTRFVARVPPSLRPDPGSLVRLRVDPDRVHLFDPSSERVIGR</sequence>
<dbReference type="PANTHER" id="PTHR43875">
    <property type="entry name" value="MALTODEXTRIN IMPORT ATP-BINDING PROTEIN MSMX"/>
    <property type="match status" value="1"/>
</dbReference>
<dbReference type="Gene3D" id="3.40.50.300">
    <property type="entry name" value="P-loop containing nucleotide triphosphate hydrolases"/>
    <property type="match status" value="1"/>
</dbReference>
<dbReference type="SMART" id="SM00382">
    <property type="entry name" value="AAA"/>
    <property type="match status" value="1"/>
</dbReference>
<dbReference type="InterPro" id="IPR017871">
    <property type="entry name" value="ABC_transporter-like_CS"/>
</dbReference>
<evidence type="ECO:0000313" key="6">
    <source>
        <dbReference type="Proteomes" id="UP001147653"/>
    </source>
</evidence>
<keyword evidence="6" id="KW-1185">Reference proteome</keyword>
<dbReference type="PROSITE" id="PS50893">
    <property type="entry name" value="ABC_TRANSPORTER_2"/>
    <property type="match status" value="1"/>
</dbReference>
<protein>
    <submittedName>
        <fullName evidence="5">Sn-glycerol-3-phosphate ABC transporter ATP-binding protein UgpC</fullName>
    </submittedName>
</protein>
<evidence type="ECO:0000256" key="2">
    <source>
        <dbReference type="ARBA" id="ARBA00022741"/>
    </source>
</evidence>
<proteinExistence type="predicted"/>
<dbReference type="NCBIfam" id="NF008653">
    <property type="entry name" value="PRK11650.1"/>
    <property type="match status" value="1"/>
</dbReference>
<dbReference type="Pfam" id="PF00005">
    <property type="entry name" value="ABC_tran"/>
    <property type="match status" value="1"/>
</dbReference>
<dbReference type="InterPro" id="IPR003593">
    <property type="entry name" value="AAA+_ATPase"/>
</dbReference>
<evidence type="ECO:0000259" key="4">
    <source>
        <dbReference type="PROSITE" id="PS50893"/>
    </source>
</evidence>
<keyword evidence="3 5" id="KW-0067">ATP-binding</keyword>
<dbReference type="Proteomes" id="UP001147653">
    <property type="component" value="Unassembled WGS sequence"/>
</dbReference>
<dbReference type="PANTHER" id="PTHR43875:SF1">
    <property type="entry name" value="OSMOPROTECTIVE COMPOUNDS UPTAKE ATP-BINDING PROTEIN GGTA"/>
    <property type="match status" value="1"/>
</dbReference>
<dbReference type="Gene3D" id="2.40.50.100">
    <property type="match status" value="1"/>
</dbReference>
<keyword evidence="2" id="KW-0547">Nucleotide-binding</keyword>
<dbReference type="InterPro" id="IPR008995">
    <property type="entry name" value="Mo/tungstate-bd_C_term_dom"/>
</dbReference>
<dbReference type="GO" id="GO:0008643">
    <property type="term" value="P:carbohydrate transport"/>
    <property type="evidence" value="ECO:0007669"/>
    <property type="project" value="InterPro"/>
</dbReference>
<dbReference type="InterPro" id="IPR047641">
    <property type="entry name" value="ABC_transpr_MalK/UgpC-like"/>
</dbReference>
<dbReference type="GO" id="GO:0005524">
    <property type="term" value="F:ATP binding"/>
    <property type="evidence" value="ECO:0007669"/>
    <property type="project" value="UniProtKB-KW"/>
</dbReference>
<dbReference type="CDD" id="cd03301">
    <property type="entry name" value="ABC_MalK_N"/>
    <property type="match status" value="1"/>
</dbReference>
<reference evidence="5" key="1">
    <citation type="submission" date="2022-10" db="EMBL/GenBank/DDBJ databases">
        <title>The WGS of Solirubrobacter phytolaccae KCTC 29190.</title>
        <authorList>
            <person name="Jiang Z."/>
        </authorList>
    </citation>
    <scope>NUCLEOTIDE SEQUENCE</scope>
    <source>
        <strain evidence="5">KCTC 29190</strain>
    </source>
</reference>
<dbReference type="InterPro" id="IPR003439">
    <property type="entry name" value="ABC_transporter-like_ATP-bd"/>
</dbReference>
<organism evidence="5 6">
    <name type="scientific">Solirubrobacter phytolaccae</name>
    <dbReference type="NCBI Taxonomy" id="1404360"/>
    <lineage>
        <taxon>Bacteria</taxon>
        <taxon>Bacillati</taxon>
        <taxon>Actinomycetota</taxon>
        <taxon>Thermoleophilia</taxon>
        <taxon>Solirubrobacterales</taxon>
        <taxon>Solirubrobacteraceae</taxon>
        <taxon>Solirubrobacter</taxon>
    </lineage>
</organism>
<name>A0A9X3SDI4_9ACTN</name>
<evidence type="ECO:0000313" key="5">
    <source>
        <dbReference type="EMBL" id="MDA0179732.1"/>
    </source>
</evidence>
<dbReference type="EMBL" id="JAPDDP010000007">
    <property type="protein sequence ID" value="MDA0179732.1"/>
    <property type="molecule type" value="Genomic_DNA"/>
</dbReference>
<dbReference type="InterPro" id="IPR015855">
    <property type="entry name" value="ABC_transpr_MalK-like"/>
</dbReference>
<dbReference type="InterPro" id="IPR040582">
    <property type="entry name" value="OB_MalK-like"/>
</dbReference>
<dbReference type="AlphaFoldDB" id="A0A9X3SDI4"/>
<dbReference type="GO" id="GO:0016887">
    <property type="term" value="F:ATP hydrolysis activity"/>
    <property type="evidence" value="ECO:0007669"/>
    <property type="project" value="InterPro"/>
</dbReference>
<keyword evidence="1" id="KW-0813">Transport</keyword>
<comment type="caution">
    <text evidence="5">The sequence shown here is derived from an EMBL/GenBank/DDBJ whole genome shotgun (WGS) entry which is preliminary data.</text>
</comment>
<evidence type="ECO:0000256" key="3">
    <source>
        <dbReference type="ARBA" id="ARBA00022840"/>
    </source>
</evidence>
<dbReference type="FunFam" id="3.40.50.300:FF:000042">
    <property type="entry name" value="Maltose/maltodextrin ABC transporter, ATP-binding protein"/>
    <property type="match status" value="1"/>
</dbReference>
<dbReference type="SUPFAM" id="SSF52540">
    <property type="entry name" value="P-loop containing nucleoside triphosphate hydrolases"/>
    <property type="match status" value="1"/>
</dbReference>
<gene>
    <name evidence="5" type="primary">ugpC</name>
    <name evidence="5" type="ORF">OJ997_05460</name>
</gene>
<dbReference type="RefSeq" id="WP_270024035.1">
    <property type="nucleotide sequence ID" value="NZ_JAPDDP010000007.1"/>
</dbReference>
<evidence type="ECO:0000256" key="1">
    <source>
        <dbReference type="ARBA" id="ARBA00022448"/>
    </source>
</evidence>
<feature type="domain" description="ABC transporter" evidence="4">
    <location>
        <begin position="4"/>
        <end position="235"/>
    </location>
</feature>
<dbReference type="SUPFAM" id="SSF50331">
    <property type="entry name" value="MOP-like"/>
    <property type="match status" value="1"/>
</dbReference>
<dbReference type="InterPro" id="IPR027417">
    <property type="entry name" value="P-loop_NTPase"/>
</dbReference>
<dbReference type="GO" id="GO:0055052">
    <property type="term" value="C:ATP-binding cassette (ABC) transporter complex, substrate-binding subunit-containing"/>
    <property type="evidence" value="ECO:0007669"/>
    <property type="project" value="TreeGrafter"/>
</dbReference>
<dbReference type="GO" id="GO:0140359">
    <property type="term" value="F:ABC-type transporter activity"/>
    <property type="evidence" value="ECO:0007669"/>
    <property type="project" value="InterPro"/>
</dbReference>
<dbReference type="Pfam" id="PF17912">
    <property type="entry name" value="OB_MalK"/>
    <property type="match status" value="1"/>
</dbReference>
<dbReference type="PROSITE" id="PS00211">
    <property type="entry name" value="ABC_TRANSPORTER_1"/>
    <property type="match status" value="1"/>
</dbReference>